<dbReference type="EMBL" id="QJKI01000002">
    <property type="protein sequence ID" value="PXX81309.1"/>
    <property type="molecule type" value="Genomic_DNA"/>
</dbReference>
<reference evidence="1 2" key="1">
    <citation type="submission" date="2018-05" db="EMBL/GenBank/DDBJ databases">
        <title>Genomic Encyclopedia of Type Strains, Phase IV (KMG-IV): sequencing the most valuable type-strain genomes for metagenomic binning, comparative biology and taxonomic classification.</title>
        <authorList>
            <person name="Goeker M."/>
        </authorList>
    </citation>
    <scope>NUCLEOTIDE SEQUENCE [LARGE SCALE GENOMIC DNA]</scope>
    <source>
        <strain evidence="1 2">DSM 29661</strain>
    </source>
</reference>
<organism evidence="1 2">
    <name type="scientific">Rivihabitans pingtungensis</name>
    <dbReference type="NCBI Taxonomy" id="1054498"/>
    <lineage>
        <taxon>Bacteria</taxon>
        <taxon>Pseudomonadati</taxon>
        <taxon>Pseudomonadota</taxon>
        <taxon>Betaproteobacteria</taxon>
        <taxon>Neisseriales</taxon>
        <taxon>Aquaspirillaceae</taxon>
        <taxon>Rivihabitans</taxon>
    </lineage>
</organism>
<dbReference type="Proteomes" id="UP000247555">
    <property type="component" value="Unassembled WGS sequence"/>
</dbReference>
<dbReference type="SUPFAM" id="SSF55729">
    <property type="entry name" value="Acyl-CoA N-acyltransferases (Nat)"/>
    <property type="match status" value="1"/>
</dbReference>
<accession>A0A318KUK7</accession>
<dbReference type="OrthoDB" id="9776898at2"/>
<evidence type="ECO:0000313" key="1">
    <source>
        <dbReference type="EMBL" id="PXX81309.1"/>
    </source>
</evidence>
<proteinExistence type="predicted"/>
<comment type="caution">
    <text evidence="1">The sequence shown here is derived from an EMBL/GenBank/DDBJ whole genome shotgun (WGS) entry which is preliminary data.</text>
</comment>
<name>A0A318KUK7_9NEIS</name>
<dbReference type="PANTHER" id="PTHR47017:SF1">
    <property type="entry name" value="ACYL-COA"/>
    <property type="match status" value="1"/>
</dbReference>
<keyword evidence="2" id="KW-1185">Reference proteome</keyword>
<protein>
    <recommendedName>
        <fullName evidence="3">GNAT family N-acetyltransferase</fullName>
    </recommendedName>
</protein>
<evidence type="ECO:0008006" key="3">
    <source>
        <dbReference type="Google" id="ProtNLM"/>
    </source>
</evidence>
<dbReference type="InterPro" id="IPR007434">
    <property type="entry name" value="FemAB-like"/>
</dbReference>
<gene>
    <name evidence="1" type="ORF">DFR34_102148</name>
</gene>
<dbReference type="AlphaFoldDB" id="A0A318KUK7"/>
<dbReference type="InterPro" id="IPR016181">
    <property type="entry name" value="Acyl_CoA_acyltransferase"/>
</dbReference>
<sequence>MTVTVSAVGCLHDIAAADWDALAGDSPWLSHALLSALEDSGAVGAHSGWRPAHLALWRDGQLLAAAPRYLKTHSRGEYVFDWAWARAYAQHGLRYYPKQLCAAPFSPIPGPRLLAGDAASRATLAQALAAEQDGVSGCHVLFAQQADRAALLDAGFALRLGVQFHWFNQGWPDFAAFLAALRQDKRKKIRQERNKVARAGVTVRTLVGREIGEADWAFFERCYRHTYHAHGGEPYLPLSFFLQLGERLPQCCVLFIAERHGAPIAASLCLRDAERLYGRYWGALEEVDCLHFELCYYVGIEYALAERLAVFEGGAQGEHKLARGFTPVETCSLHRLQSPMFQQAVSRWLAEEAQAVRGWIDEQSAAGPFKSRSQNPPGLVV</sequence>
<dbReference type="PANTHER" id="PTHR47017">
    <property type="entry name" value="ACYL-COA"/>
    <property type="match status" value="1"/>
</dbReference>
<evidence type="ECO:0000313" key="2">
    <source>
        <dbReference type="Proteomes" id="UP000247555"/>
    </source>
</evidence>
<dbReference type="Gene3D" id="3.40.630.30">
    <property type="match status" value="1"/>
</dbReference>
<dbReference type="RefSeq" id="WP_110389615.1">
    <property type="nucleotide sequence ID" value="NZ_QJKI01000002.1"/>
</dbReference>
<dbReference type="Pfam" id="PF04339">
    <property type="entry name" value="FemAB_like"/>
    <property type="match status" value="1"/>
</dbReference>